<evidence type="ECO:0000256" key="5">
    <source>
        <dbReference type="ARBA" id="ARBA00023159"/>
    </source>
</evidence>
<evidence type="ECO:0000256" key="2">
    <source>
        <dbReference type="ARBA" id="ARBA00008782"/>
    </source>
</evidence>
<comment type="similarity">
    <text evidence="2 9">Belongs to the Mediator complex subunit 5 family.</text>
</comment>
<accession>A0A6A6PJ12</accession>
<dbReference type="PANTHER" id="PTHR35784:SF1">
    <property type="entry name" value="MEDIATOR OF RNA POLYMERASE II TRANSCRIPTION SUBUNIT 5"/>
    <property type="match status" value="1"/>
</dbReference>
<keyword evidence="6 9" id="KW-0804">Transcription</keyword>
<evidence type="ECO:0000256" key="9">
    <source>
        <dbReference type="RuleBase" id="RU364142"/>
    </source>
</evidence>
<evidence type="ECO:0000256" key="8">
    <source>
        <dbReference type="ARBA" id="ARBA00031256"/>
    </source>
</evidence>
<comment type="subunit">
    <text evidence="9">Component of the Mediator complex.</text>
</comment>
<dbReference type="AlphaFoldDB" id="A0A6A6PJ12"/>
<evidence type="ECO:0000256" key="1">
    <source>
        <dbReference type="ARBA" id="ARBA00004123"/>
    </source>
</evidence>
<organism evidence="10 11">
    <name type="scientific">Neohortaea acidophila</name>
    <dbReference type="NCBI Taxonomy" id="245834"/>
    <lineage>
        <taxon>Eukaryota</taxon>
        <taxon>Fungi</taxon>
        <taxon>Dikarya</taxon>
        <taxon>Ascomycota</taxon>
        <taxon>Pezizomycotina</taxon>
        <taxon>Dothideomycetes</taxon>
        <taxon>Dothideomycetidae</taxon>
        <taxon>Mycosphaerellales</taxon>
        <taxon>Teratosphaeriaceae</taxon>
        <taxon>Neohortaea</taxon>
    </lineage>
</organism>
<evidence type="ECO:0000256" key="3">
    <source>
        <dbReference type="ARBA" id="ARBA00020628"/>
    </source>
</evidence>
<name>A0A6A6PJ12_9PEZI</name>
<proteinExistence type="inferred from homology"/>
<keyword evidence="5 9" id="KW-0010">Activator</keyword>
<keyword evidence="7 9" id="KW-0539">Nucleus</keyword>
<sequence>MPWVNEATADSPGSRTFHAVLKNALLRRVPADQLTVPLRTLHSQYPLSPDEIAGLLLGFRAHNTATDDPLLFTYADTLLQDRLITAESLLSALLNTSRFAKWKDGVKSDDPPSTGMPTCEERMFNMLTQKYLAGVLPIEPRNFHPLLWAFTRWLHAVKEYELARQLRDAALQPADVYTFNLYEALASLAITVLSHPALRKVDKLPWWKKRRPTLVKDAREFDMQVLQWIQSSLAGRLQALVTLPPFLETDDKGMPVFSDSQILGSIQDLQTVNSRAGLYIWLSACLFSRPFTDDANMLGYLQTRFSGDIHTLIGQLLLASFDLLTNHLRQKETESSIRVVRSFICNKLPALLAIIAGSMTHGVPVEAAVRDAFPSITIDVLPPITAGATEIREKLKTTRLEFLQACMLHGIMSEGAVLAIIREPLPPSKATRYSKSGLLAKFSNNTGAVDGLINELQGMQGNADAIAGFVIDTIGNLCINRDTISLKMLCNILTRRIAAVDIILQYTSPIQLLSPLCNQLDTWNHDQDQMEFTPSYEEFSSILLFVLAVVHRYDLTTADLGLTNEDAFVSKLLGDNATSFSPNDLSDEQSAQLGKWIEGLYTTDEHGETGGIGDEVMRPCPPQAFFPLVPTLFEQSVIARRSGVLSVKAFKGGLELLVEPFLLPSLVPGLRWLVKHSWEDHEDADVLLQLLEKLIKPSSSSPETKAMHHAILGIVADPLYSALQTLQQRKPEKKETDSLLETLRPFLNQSRILKANRDELDVWTEPPHGGIARCLQNTIRELVTWVTTTGPNPPPKYTHKLFVTACEMVGPGATLDAIVAELTHQTKENNGAFAMDICAAMICAPTRESLAMLTQLPTPSTQAMMGSSPVREALRLRCSRPQQLLQEQAASAESLVRLFRKVEAQLTITHMPQIGLPLPLHKEAADQIMADLGLTDANMTAQDASITVAGGDAFDNADLATVLEQPLSDEAVQSLANMSADVGALPSTQTQDIFGDLGMDNLDSLAAEMATADGGGAGGSNQGEQNAEDDIFAELDMNNLDFGFS</sequence>
<comment type="function">
    <text evidence="9">Component of the Mediator complex, a coactivator involved in the regulated transcription of nearly all RNA polymerase II-dependent genes. Mediator functions as a bridge to convey information from gene-specific regulatory proteins to the basal RNA polymerase II transcription machinery. Mediator is recruited to promoters by direct interactions with regulatory proteins and serves as a scaffold for the assembly of a functional preinitiation complex with RNA polymerase II and the general transcription factors.</text>
</comment>
<dbReference type="Proteomes" id="UP000799767">
    <property type="component" value="Unassembled WGS sequence"/>
</dbReference>
<evidence type="ECO:0000256" key="7">
    <source>
        <dbReference type="ARBA" id="ARBA00023242"/>
    </source>
</evidence>
<evidence type="ECO:0000256" key="4">
    <source>
        <dbReference type="ARBA" id="ARBA00023015"/>
    </source>
</evidence>
<dbReference type="GO" id="GO:0006357">
    <property type="term" value="P:regulation of transcription by RNA polymerase II"/>
    <property type="evidence" value="ECO:0007669"/>
    <property type="project" value="InterPro"/>
</dbReference>
<protein>
    <recommendedName>
        <fullName evidence="3 9">Mediator of RNA polymerase II transcription subunit 5</fullName>
    </recommendedName>
    <alternativeName>
        <fullName evidence="8 9">Mediator complex subunit 5</fullName>
    </alternativeName>
</protein>
<evidence type="ECO:0000256" key="6">
    <source>
        <dbReference type="ARBA" id="ARBA00023163"/>
    </source>
</evidence>
<comment type="subcellular location">
    <subcellularLocation>
        <location evidence="1 9">Nucleus</location>
    </subcellularLocation>
</comment>
<dbReference type="OrthoDB" id="5322661at2759"/>
<dbReference type="EMBL" id="MU001640">
    <property type="protein sequence ID" value="KAF2480009.1"/>
    <property type="molecule type" value="Genomic_DNA"/>
</dbReference>
<keyword evidence="11" id="KW-1185">Reference proteome</keyword>
<dbReference type="GO" id="GO:0003712">
    <property type="term" value="F:transcription coregulator activity"/>
    <property type="evidence" value="ECO:0007669"/>
    <property type="project" value="InterPro"/>
</dbReference>
<dbReference type="Pfam" id="PF08689">
    <property type="entry name" value="Med5"/>
    <property type="match status" value="1"/>
</dbReference>
<dbReference type="GO" id="GO:0016592">
    <property type="term" value="C:mediator complex"/>
    <property type="evidence" value="ECO:0007669"/>
    <property type="project" value="InterPro"/>
</dbReference>
<gene>
    <name evidence="9" type="primary">MED5</name>
    <name evidence="10" type="ORF">BDY17DRAFT_303058</name>
</gene>
<dbReference type="PANTHER" id="PTHR35784">
    <property type="entry name" value="MEDIATOR OF RNA POLYMERASE II TRANSCRIPTION SUBUNIT 5"/>
    <property type="match status" value="1"/>
</dbReference>
<evidence type="ECO:0000313" key="10">
    <source>
        <dbReference type="EMBL" id="KAF2480009.1"/>
    </source>
</evidence>
<evidence type="ECO:0000313" key="11">
    <source>
        <dbReference type="Proteomes" id="UP000799767"/>
    </source>
</evidence>
<dbReference type="InterPro" id="IPR014801">
    <property type="entry name" value="Mediator_Med5_fun"/>
</dbReference>
<keyword evidence="4 9" id="KW-0805">Transcription regulation</keyword>
<reference evidence="10" key="1">
    <citation type="journal article" date="2020" name="Stud. Mycol.">
        <title>101 Dothideomycetes genomes: a test case for predicting lifestyles and emergence of pathogens.</title>
        <authorList>
            <person name="Haridas S."/>
            <person name="Albert R."/>
            <person name="Binder M."/>
            <person name="Bloem J."/>
            <person name="Labutti K."/>
            <person name="Salamov A."/>
            <person name="Andreopoulos B."/>
            <person name="Baker S."/>
            <person name="Barry K."/>
            <person name="Bills G."/>
            <person name="Bluhm B."/>
            <person name="Cannon C."/>
            <person name="Castanera R."/>
            <person name="Culley D."/>
            <person name="Daum C."/>
            <person name="Ezra D."/>
            <person name="Gonzalez J."/>
            <person name="Henrissat B."/>
            <person name="Kuo A."/>
            <person name="Liang C."/>
            <person name="Lipzen A."/>
            <person name="Lutzoni F."/>
            <person name="Magnuson J."/>
            <person name="Mondo S."/>
            <person name="Nolan M."/>
            <person name="Ohm R."/>
            <person name="Pangilinan J."/>
            <person name="Park H.-J."/>
            <person name="Ramirez L."/>
            <person name="Alfaro M."/>
            <person name="Sun H."/>
            <person name="Tritt A."/>
            <person name="Yoshinaga Y."/>
            <person name="Zwiers L.-H."/>
            <person name="Turgeon B."/>
            <person name="Goodwin S."/>
            <person name="Spatafora J."/>
            <person name="Crous P."/>
            <person name="Grigoriev I."/>
        </authorList>
    </citation>
    <scope>NUCLEOTIDE SEQUENCE</scope>
    <source>
        <strain evidence="10">CBS 113389</strain>
    </source>
</reference>